<accession>Q1YIG6</accession>
<evidence type="ECO:0000313" key="1">
    <source>
        <dbReference type="EMBL" id="EAS50151.1"/>
    </source>
</evidence>
<dbReference type="HOGENOM" id="CLU_2302691_0_0_5"/>
<dbReference type="EMBL" id="AAPJ01000003">
    <property type="protein sequence ID" value="EAS50151.1"/>
    <property type="molecule type" value="Genomic_DNA"/>
</dbReference>
<gene>
    <name evidence="1" type="ORF">SI859A1_01513</name>
</gene>
<keyword evidence="2" id="KW-1185">Reference proteome</keyword>
<organism evidence="1 2">
    <name type="scientific">Aurantimonas manganoxydans (strain ATCC BAA-1229 / DSM 21871 / SI85-9A1)</name>
    <dbReference type="NCBI Taxonomy" id="287752"/>
    <lineage>
        <taxon>Bacteria</taxon>
        <taxon>Pseudomonadati</taxon>
        <taxon>Pseudomonadota</taxon>
        <taxon>Alphaproteobacteria</taxon>
        <taxon>Hyphomicrobiales</taxon>
        <taxon>Aurantimonadaceae</taxon>
        <taxon>Aurantimonas</taxon>
    </lineage>
</organism>
<protein>
    <submittedName>
        <fullName evidence="1">Uncharacterized protein</fullName>
    </submittedName>
</protein>
<evidence type="ECO:0000313" key="2">
    <source>
        <dbReference type="Proteomes" id="UP000000321"/>
    </source>
</evidence>
<proteinExistence type="predicted"/>
<name>Q1YIG6_AURMS</name>
<dbReference type="Proteomes" id="UP000000321">
    <property type="component" value="Unassembled WGS sequence"/>
</dbReference>
<dbReference type="AlphaFoldDB" id="Q1YIG6"/>
<sequence length="100" mass="11105">MMKSNVSQGWCCPRNGNSVAGRIPSLACGSAALFGNERPFRRASANSDETGSRRSQLSDPWFQRRFKRTGCLSPHELFKTRFDVVEAAEKHRGVSIDLAC</sequence>
<comment type="caution">
    <text evidence="1">The sequence shown here is derived from an EMBL/GenBank/DDBJ whole genome shotgun (WGS) entry which is preliminary data.</text>
</comment>
<reference evidence="1 2" key="1">
    <citation type="journal article" date="2008" name="Appl. Environ. Microbiol.">
        <title>Genomic insights into Mn(II) oxidation by the marine alphaproteobacterium Aurantimonas sp. strain SI85-9A1.</title>
        <authorList>
            <person name="Dick G.J."/>
            <person name="Podell S."/>
            <person name="Johnson H.A."/>
            <person name="Rivera-Espinoza Y."/>
            <person name="Bernier-Latmani R."/>
            <person name="McCarthy J.K."/>
            <person name="Torpey J.W."/>
            <person name="Clement B.G."/>
            <person name="Gaasterland T."/>
            <person name="Tebo B.M."/>
        </authorList>
    </citation>
    <scope>NUCLEOTIDE SEQUENCE [LARGE SCALE GENOMIC DNA]</scope>
    <source>
        <strain evidence="1 2">SI85-9A1</strain>
    </source>
</reference>
<dbReference type="BioCyc" id="AURANTIMONAS:SI859A1_01513-MONOMER"/>